<keyword evidence="3" id="KW-0813">Transport</keyword>
<keyword evidence="5" id="KW-0677">Repeat</keyword>
<evidence type="ECO:0008006" key="10">
    <source>
        <dbReference type="Google" id="ProtNLM"/>
    </source>
</evidence>
<evidence type="ECO:0000256" key="8">
    <source>
        <dbReference type="ARBA" id="ARBA00023136"/>
    </source>
</evidence>
<dbReference type="GO" id="GO:0022857">
    <property type="term" value="F:transmembrane transporter activity"/>
    <property type="evidence" value="ECO:0007669"/>
    <property type="project" value="TreeGrafter"/>
</dbReference>
<keyword evidence="7" id="KW-0496">Mitochondrion</keyword>
<dbReference type="SUPFAM" id="SSF103506">
    <property type="entry name" value="Mitochondrial carrier"/>
    <property type="match status" value="1"/>
</dbReference>
<dbReference type="AlphaFoldDB" id="A0A6C0JA87"/>
<name>A0A6C0JA87_9ZZZZ</name>
<protein>
    <recommendedName>
        <fullName evidence="10">Mitochondrial carrier protein</fullName>
    </recommendedName>
</protein>
<proteinExistence type="inferred from homology"/>
<evidence type="ECO:0000256" key="3">
    <source>
        <dbReference type="ARBA" id="ARBA00022448"/>
    </source>
</evidence>
<evidence type="ECO:0000256" key="7">
    <source>
        <dbReference type="ARBA" id="ARBA00023128"/>
    </source>
</evidence>
<accession>A0A6C0JA87</accession>
<dbReference type="PANTHER" id="PTHR45624">
    <property type="entry name" value="MITOCHONDRIAL BASIC AMINO ACIDS TRANSPORTER-RELATED"/>
    <property type="match status" value="1"/>
</dbReference>
<dbReference type="EMBL" id="MN740360">
    <property type="protein sequence ID" value="QHU02539.1"/>
    <property type="molecule type" value="Genomic_DNA"/>
</dbReference>
<dbReference type="InterPro" id="IPR018108">
    <property type="entry name" value="MCP_transmembrane"/>
</dbReference>
<keyword evidence="8" id="KW-0472">Membrane</keyword>
<evidence type="ECO:0000313" key="9">
    <source>
        <dbReference type="EMBL" id="QHU02539.1"/>
    </source>
</evidence>
<keyword evidence="6" id="KW-1133">Transmembrane helix</keyword>
<sequence length="238" mass="26350">MTFDIFFAGTMSGISQCLIGHPFDTLKVWRQNGLTPQSGSLLSKVDNLFKGIAGPLIQTPIGVAISFTCNESLLKKYNNIYISSVGTGILSAIITTPIDYYKVRKQQHIPFYLANCYKNIHAVAMREVPSNTIYFSTYRHIKQHLSSKEETYSQTAITMISGGMAGFSSWFFTYPLDTIKTRLQANTAKSINHAISQGNLFNGLPVCCTRAVIVNAIGFQVYESSLQYCSSNNAHISN</sequence>
<evidence type="ECO:0000256" key="6">
    <source>
        <dbReference type="ARBA" id="ARBA00022989"/>
    </source>
</evidence>
<dbReference type="Gene3D" id="1.50.40.10">
    <property type="entry name" value="Mitochondrial carrier domain"/>
    <property type="match status" value="2"/>
</dbReference>
<evidence type="ECO:0000256" key="4">
    <source>
        <dbReference type="ARBA" id="ARBA00022692"/>
    </source>
</evidence>
<dbReference type="PANTHER" id="PTHR45624:SF10">
    <property type="entry name" value="SLC (SOLUTE CARRIER) HOMOLOG"/>
    <property type="match status" value="1"/>
</dbReference>
<reference evidence="9" key="1">
    <citation type="journal article" date="2020" name="Nature">
        <title>Giant virus diversity and host interactions through global metagenomics.</title>
        <authorList>
            <person name="Schulz F."/>
            <person name="Roux S."/>
            <person name="Paez-Espino D."/>
            <person name="Jungbluth S."/>
            <person name="Walsh D.A."/>
            <person name="Denef V.J."/>
            <person name="McMahon K.D."/>
            <person name="Konstantinidis K.T."/>
            <person name="Eloe-Fadrosh E.A."/>
            <person name="Kyrpides N.C."/>
            <person name="Woyke T."/>
        </authorList>
    </citation>
    <scope>NUCLEOTIDE SEQUENCE</scope>
    <source>
        <strain evidence="9">GVMAG-M-3300025880-76</strain>
    </source>
</reference>
<dbReference type="InterPro" id="IPR050567">
    <property type="entry name" value="Mitochondrial_Carrier"/>
</dbReference>
<dbReference type="InterPro" id="IPR023395">
    <property type="entry name" value="MCP_dom_sf"/>
</dbReference>
<dbReference type="Pfam" id="PF00153">
    <property type="entry name" value="Mito_carr"/>
    <property type="match status" value="1"/>
</dbReference>
<organism evidence="9">
    <name type="scientific">viral metagenome</name>
    <dbReference type="NCBI Taxonomy" id="1070528"/>
    <lineage>
        <taxon>unclassified sequences</taxon>
        <taxon>metagenomes</taxon>
        <taxon>organismal metagenomes</taxon>
    </lineage>
</organism>
<evidence type="ECO:0000256" key="5">
    <source>
        <dbReference type="ARBA" id="ARBA00022737"/>
    </source>
</evidence>
<dbReference type="GO" id="GO:0031966">
    <property type="term" value="C:mitochondrial membrane"/>
    <property type="evidence" value="ECO:0007669"/>
    <property type="project" value="UniProtKB-SubCell"/>
</dbReference>
<comment type="similarity">
    <text evidence="2">Belongs to the mitochondrial carrier (TC 2.A.29) family.</text>
</comment>
<evidence type="ECO:0000256" key="1">
    <source>
        <dbReference type="ARBA" id="ARBA00004225"/>
    </source>
</evidence>
<evidence type="ECO:0000256" key="2">
    <source>
        <dbReference type="ARBA" id="ARBA00006375"/>
    </source>
</evidence>
<comment type="subcellular location">
    <subcellularLocation>
        <location evidence="1">Mitochondrion membrane</location>
        <topology evidence="1">Multi-pass membrane protein</topology>
    </subcellularLocation>
</comment>
<dbReference type="PROSITE" id="PS50920">
    <property type="entry name" value="SOLCAR"/>
    <property type="match status" value="1"/>
</dbReference>
<keyword evidence="4" id="KW-0812">Transmembrane</keyword>